<dbReference type="EMBL" id="HBEC01018518">
    <property type="protein sequence ID" value="CAD8288642.1"/>
    <property type="molecule type" value="Transcribed_RNA"/>
</dbReference>
<dbReference type="InterPro" id="IPR045225">
    <property type="entry name" value="Uracil/uridine/allantoin_perm"/>
</dbReference>
<feature type="transmembrane region" description="Helical" evidence="6">
    <location>
        <begin position="146"/>
        <end position="166"/>
    </location>
</feature>
<dbReference type="AlphaFoldDB" id="A0A7R9YVB7"/>
<dbReference type="PANTHER" id="PTHR30618">
    <property type="entry name" value="NCS1 FAMILY PURINE/PYRIMIDINE TRANSPORTER"/>
    <property type="match status" value="1"/>
</dbReference>
<accession>A0A7R9YVB7</accession>
<feature type="transmembrane region" description="Helical" evidence="6">
    <location>
        <begin position="101"/>
        <end position="126"/>
    </location>
</feature>
<evidence type="ECO:0000256" key="4">
    <source>
        <dbReference type="ARBA" id="ARBA00022989"/>
    </source>
</evidence>
<dbReference type="Gene3D" id="1.10.4160.10">
    <property type="entry name" value="Hydantoin permease"/>
    <property type="match status" value="1"/>
</dbReference>
<keyword evidence="4 6" id="KW-1133">Transmembrane helix</keyword>
<evidence type="ECO:0000256" key="1">
    <source>
        <dbReference type="ARBA" id="ARBA00004141"/>
    </source>
</evidence>
<feature type="transmembrane region" description="Helical" evidence="6">
    <location>
        <begin position="59"/>
        <end position="81"/>
    </location>
</feature>
<sequence length="187" mass="19114">MWATLTTNIAANVVAPANAFVNVAPRRLSFNTGALVTACIGLAIQPWKLISSSSGFINTWLVGYSALLGPVIGVVMADYWLVRRRQLDVDALYTSGPTSAYWYTGGWNPAAIAAVVLGTAPSLPGLLANAGVLQGVPPLLLSVYDAAWFVGVGVSTLVYCVLMAAASRFGSEGAPTSGGAGGAPSPA</sequence>
<feature type="transmembrane region" description="Helical" evidence="6">
    <location>
        <begin position="28"/>
        <end position="47"/>
    </location>
</feature>
<proteinExistence type="inferred from homology"/>
<evidence type="ECO:0000313" key="7">
    <source>
        <dbReference type="EMBL" id="CAD8288642.1"/>
    </source>
</evidence>
<keyword evidence="3 6" id="KW-0812">Transmembrane</keyword>
<comment type="subcellular location">
    <subcellularLocation>
        <location evidence="1">Membrane</location>
        <topology evidence="1">Multi-pass membrane protein</topology>
    </subcellularLocation>
</comment>
<organism evidence="7">
    <name type="scientific">Chlamydomonas euryale</name>
    <dbReference type="NCBI Taxonomy" id="1486919"/>
    <lineage>
        <taxon>Eukaryota</taxon>
        <taxon>Viridiplantae</taxon>
        <taxon>Chlorophyta</taxon>
        <taxon>core chlorophytes</taxon>
        <taxon>Chlorophyceae</taxon>
        <taxon>CS clade</taxon>
        <taxon>Chlamydomonadales</taxon>
        <taxon>Chlamydomonadaceae</taxon>
        <taxon>Chlamydomonas</taxon>
    </lineage>
</organism>
<evidence type="ECO:0000256" key="5">
    <source>
        <dbReference type="ARBA" id="ARBA00023136"/>
    </source>
</evidence>
<comment type="similarity">
    <text evidence="2">Belongs to the purine-cytosine permease (2.A.39) family.</text>
</comment>
<protein>
    <submittedName>
        <fullName evidence="7">Uncharacterized protein</fullName>
    </submittedName>
</protein>
<evidence type="ECO:0000256" key="2">
    <source>
        <dbReference type="ARBA" id="ARBA00008974"/>
    </source>
</evidence>
<dbReference type="Pfam" id="PF02133">
    <property type="entry name" value="Transp_cyt_pur"/>
    <property type="match status" value="1"/>
</dbReference>
<reference evidence="7" key="1">
    <citation type="submission" date="2021-01" db="EMBL/GenBank/DDBJ databases">
        <authorList>
            <person name="Corre E."/>
            <person name="Pelletier E."/>
            <person name="Niang G."/>
            <person name="Scheremetjew M."/>
            <person name="Finn R."/>
            <person name="Kale V."/>
            <person name="Holt S."/>
            <person name="Cochrane G."/>
            <person name="Meng A."/>
            <person name="Brown T."/>
            <person name="Cohen L."/>
        </authorList>
    </citation>
    <scope>NUCLEOTIDE SEQUENCE</scope>
    <source>
        <strain evidence="7">CCMP219</strain>
    </source>
</reference>
<dbReference type="GO" id="GO:0015205">
    <property type="term" value="F:nucleobase transmembrane transporter activity"/>
    <property type="evidence" value="ECO:0007669"/>
    <property type="project" value="TreeGrafter"/>
</dbReference>
<evidence type="ECO:0000256" key="3">
    <source>
        <dbReference type="ARBA" id="ARBA00022692"/>
    </source>
</evidence>
<gene>
    <name evidence="7" type="ORF">CEUR00632_LOCUS8681</name>
</gene>
<name>A0A7R9YVB7_9CHLO</name>
<keyword evidence="5 6" id="KW-0472">Membrane</keyword>
<evidence type="ECO:0000256" key="6">
    <source>
        <dbReference type="SAM" id="Phobius"/>
    </source>
</evidence>
<dbReference type="InterPro" id="IPR001248">
    <property type="entry name" value="Pur-cyt_permease"/>
</dbReference>
<dbReference type="PANTHER" id="PTHR30618:SF0">
    <property type="entry name" value="PURINE-URACIL PERMEASE NCS1"/>
    <property type="match status" value="1"/>
</dbReference>
<dbReference type="GO" id="GO:0005886">
    <property type="term" value="C:plasma membrane"/>
    <property type="evidence" value="ECO:0007669"/>
    <property type="project" value="TreeGrafter"/>
</dbReference>